<dbReference type="EMBL" id="JAHRHY010000003">
    <property type="protein sequence ID" value="KAG9071228.1"/>
    <property type="molecule type" value="Genomic_DNA"/>
</dbReference>
<protein>
    <submittedName>
        <fullName evidence="1">Uncharacterized protein</fullName>
    </submittedName>
</protein>
<name>A0A9P8BXD5_9FUNG</name>
<sequence>MYKRHNSKIYTLPVLRYDDLLKCARTGAPHSGLLFPHPGVFVITMVRTYYTLLIKLELQWHMRVPKKTNRSEDKSVVTLRNFGEYIGYDISRTTLSNFIRKEIPLRQVADLLPVESKCIVNRKNRIVEEVLVLWLEDQRSRHVPVDGKINEAAQVTYAVAPFFCLTPVLRTMTSTIPIQHTAASSIGTPQEQQETIQFSRRNDYEQEARLHFEHLIVGVSEANDWNWIFISTGTKDAEDLAEESLSAEPVMKGVISEPALLPVSSPVCTAPYDTDERASSPLADNVYTRGIQIMKHKAPALGLMEIGTRR</sequence>
<dbReference type="AlphaFoldDB" id="A0A9P8BXD5"/>
<proteinExistence type="predicted"/>
<gene>
    <name evidence="1" type="ORF">KI688_008773</name>
</gene>
<comment type="caution">
    <text evidence="1">The sequence shown here is derived from an EMBL/GenBank/DDBJ whole genome shotgun (WGS) entry which is preliminary data.</text>
</comment>
<accession>A0A9P8BXD5</accession>
<keyword evidence="2" id="KW-1185">Reference proteome</keyword>
<dbReference type="OrthoDB" id="2423220at2759"/>
<reference evidence="1" key="1">
    <citation type="submission" date="2021-06" db="EMBL/GenBank/DDBJ databases">
        <title>Genome Sequence of Mortierella hyaline Strain SCG-10, a Cold-Adapted, Nitrate-Reducing Fungus Isolated from Soil in Minnesota, USA.</title>
        <authorList>
            <person name="Aldossari N."/>
        </authorList>
    </citation>
    <scope>NUCLEOTIDE SEQUENCE</scope>
    <source>
        <strain evidence="1">SCG-10</strain>
    </source>
</reference>
<organism evidence="1 2">
    <name type="scientific">Linnemannia hyalina</name>
    <dbReference type="NCBI Taxonomy" id="64524"/>
    <lineage>
        <taxon>Eukaryota</taxon>
        <taxon>Fungi</taxon>
        <taxon>Fungi incertae sedis</taxon>
        <taxon>Mucoromycota</taxon>
        <taxon>Mortierellomycotina</taxon>
        <taxon>Mortierellomycetes</taxon>
        <taxon>Mortierellales</taxon>
        <taxon>Mortierellaceae</taxon>
        <taxon>Linnemannia</taxon>
    </lineage>
</organism>
<dbReference type="Proteomes" id="UP000707451">
    <property type="component" value="Unassembled WGS sequence"/>
</dbReference>
<evidence type="ECO:0000313" key="1">
    <source>
        <dbReference type="EMBL" id="KAG9071228.1"/>
    </source>
</evidence>
<evidence type="ECO:0000313" key="2">
    <source>
        <dbReference type="Proteomes" id="UP000707451"/>
    </source>
</evidence>